<dbReference type="Proteomes" id="UP000324222">
    <property type="component" value="Unassembled WGS sequence"/>
</dbReference>
<organism evidence="1 2">
    <name type="scientific">Portunus trituberculatus</name>
    <name type="common">Swimming crab</name>
    <name type="synonym">Neptunus trituberculatus</name>
    <dbReference type="NCBI Taxonomy" id="210409"/>
    <lineage>
        <taxon>Eukaryota</taxon>
        <taxon>Metazoa</taxon>
        <taxon>Ecdysozoa</taxon>
        <taxon>Arthropoda</taxon>
        <taxon>Crustacea</taxon>
        <taxon>Multicrustacea</taxon>
        <taxon>Malacostraca</taxon>
        <taxon>Eumalacostraca</taxon>
        <taxon>Eucarida</taxon>
        <taxon>Decapoda</taxon>
        <taxon>Pleocyemata</taxon>
        <taxon>Brachyura</taxon>
        <taxon>Eubrachyura</taxon>
        <taxon>Portunoidea</taxon>
        <taxon>Portunidae</taxon>
        <taxon>Portuninae</taxon>
        <taxon>Portunus</taxon>
    </lineage>
</organism>
<name>A0A5B7CLW3_PORTR</name>
<evidence type="ECO:0000313" key="1">
    <source>
        <dbReference type="EMBL" id="MPC10235.1"/>
    </source>
</evidence>
<protein>
    <submittedName>
        <fullName evidence="1">Uncharacterized protein</fullName>
    </submittedName>
</protein>
<accession>A0A5B7CLW3</accession>
<reference evidence="1 2" key="1">
    <citation type="submission" date="2019-05" db="EMBL/GenBank/DDBJ databases">
        <title>Another draft genome of Portunus trituberculatus and its Hox gene families provides insights of decapod evolution.</title>
        <authorList>
            <person name="Jeong J.-H."/>
            <person name="Song I."/>
            <person name="Kim S."/>
            <person name="Choi T."/>
            <person name="Kim D."/>
            <person name="Ryu S."/>
            <person name="Kim W."/>
        </authorList>
    </citation>
    <scope>NUCLEOTIDE SEQUENCE [LARGE SCALE GENOMIC DNA]</scope>
    <source>
        <tissue evidence="1">Muscle</tissue>
    </source>
</reference>
<keyword evidence="2" id="KW-1185">Reference proteome</keyword>
<sequence>MISRVLKSFVCLTTRSWRVMAAATAEEETAVVQWNHACFAVRGVSKRTGSNPVHGPSVAPRRVLSVNDLAREFQSLRRQRGGRCRWQFSDLSCRI</sequence>
<proteinExistence type="predicted"/>
<dbReference type="EMBL" id="VSRR010000107">
    <property type="protein sequence ID" value="MPC10235.1"/>
    <property type="molecule type" value="Genomic_DNA"/>
</dbReference>
<dbReference type="AlphaFoldDB" id="A0A5B7CLW3"/>
<evidence type="ECO:0000313" key="2">
    <source>
        <dbReference type="Proteomes" id="UP000324222"/>
    </source>
</evidence>
<gene>
    <name evidence="1" type="ORF">E2C01_002868</name>
</gene>
<comment type="caution">
    <text evidence="1">The sequence shown here is derived from an EMBL/GenBank/DDBJ whole genome shotgun (WGS) entry which is preliminary data.</text>
</comment>